<dbReference type="AlphaFoldDB" id="A0A4P6HM83"/>
<evidence type="ECO:0000313" key="2">
    <source>
        <dbReference type="Proteomes" id="UP000293296"/>
    </source>
</evidence>
<evidence type="ECO:0008006" key="3">
    <source>
        <dbReference type="Google" id="ProtNLM"/>
    </source>
</evidence>
<gene>
    <name evidence="1" type="ORF">C3Y92_14260</name>
</gene>
<reference evidence="1 2" key="1">
    <citation type="submission" date="2018-02" db="EMBL/GenBank/DDBJ databases">
        <title>Genome sequence of Desulfovibrio carbinolicus DSM 3852.</title>
        <authorList>
            <person name="Wilbanks E."/>
            <person name="Skennerton C.T."/>
            <person name="Orphan V.J."/>
        </authorList>
    </citation>
    <scope>NUCLEOTIDE SEQUENCE [LARGE SCALE GENOMIC DNA]</scope>
    <source>
        <strain evidence="1 2">DSM 3852</strain>
    </source>
</reference>
<proteinExistence type="predicted"/>
<name>A0A4P6HM83_9BACT</name>
<dbReference type="OrthoDB" id="513439at2"/>
<dbReference type="Proteomes" id="UP000293296">
    <property type="component" value="Chromosome"/>
</dbReference>
<evidence type="ECO:0000313" key="1">
    <source>
        <dbReference type="EMBL" id="QAZ68323.1"/>
    </source>
</evidence>
<dbReference type="KEGG" id="dcb:C3Y92_14260"/>
<dbReference type="EMBL" id="CP026538">
    <property type="protein sequence ID" value="QAZ68323.1"/>
    <property type="molecule type" value="Genomic_DNA"/>
</dbReference>
<organism evidence="1 2">
    <name type="scientific">Solidesulfovibrio carbinolicus</name>
    <dbReference type="NCBI Taxonomy" id="296842"/>
    <lineage>
        <taxon>Bacteria</taxon>
        <taxon>Pseudomonadati</taxon>
        <taxon>Thermodesulfobacteriota</taxon>
        <taxon>Desulfovibrionia</taxon>
        <taxon>Desulfovibrionales</taxon>
        <taxon>Desulfovibrionaceae</taxon>
        <taxon>Solidesulfovibrio</taxon>
    </lineage>
</organism>
<sequence length="388" mass="42442">MTKPLRIVVAGYAVGFPLGGQVWMMLHFAAGLARLGHDVLFLEETADWAYPFDPVLGYAGTDSTRGRAIVDKLFAAHGLAGRWAYRSDIEGRLYGLDQASLDRKLAEADFFLNISGVIPLREEYTRIPARAVIDTDPVFTQVKVASEAWSHDYFAAHQTCFTYGYNLPAGTTGVPLSDIDWKPLLPPVILDCWPTGEGPGAGYTTIGTWEAKDRDVEVAGRHLSWRKNVKYEAILDLPGRLPGVDLGMAMSGMKENADRYRAAGWDVRDALEISRDPDRYRDYIRASRGEFTIAKDQNVVLKSGWFSDRTAAFLAAGRPAVVEDTGFGAYLPTGEGLFPFQGPDAAVAAIAQVEADPLRAGRAARAIAEEYFDSDKVLAGLLRQCGLA</sequence>
<keyword evidence="2" id="KW-1185">Reference proteome</keyword>
<accession>A0A4P6HM83</accession>
<dbReference type="RefSeq" id="WP_129353708.1">
    <property type="nucleotide sequence ID" value="NZ_CP026538.1"/>
</dbReference>
<protein>
    <recommendedName>
        <fullName evidence="3">Glycosyltransferase family 1 protein</fullName>
    </recommendedName>
</protein>